<dbReference type="AlphaFoldDB" id="A0A833VBJ2"/>
<evidence type="ECO:0000256" key="3">
    <source>
        <dbReference type="ARBA" id="ARBA00022833"/>
    </source>
</evidence>
<accession>A0A833VBJ2</accession>
<evidence type="ECO:0000256" key="4">
    <source>
        <dbReference type="SAM" id="MobiDB-lite"/>
    </source>
</evidence>
<feature type="domain" description="Phorbol-ester/DAG-type" evidence="5">
    <location>
        <begin position="12"/>
        <end position="60"/>
    </location>
</feature>
<feature type="region of interest" description="Disordered" evidence="4">
    <location>
        <begin position="168"/>
        <end position="193"/>
    </location>
</feature>
<dbReference type="SUPFAM" id="SSF57889">
    <property type="entry name" value="Cysteine-rich domain"/>
    <property type="match status" value="2"/>
</dbReference>
<sequence length="193" mass="21742">MANTITHFTHPEHQLLLISSEPKNFWCDLCKTFGTGLHYRCDECDFDLHESCTTYPETLSFFAHPWHTLVLTNHLASTSDPSICCDLCCEPLEGFYYKCIPCGFNLHPSCSLSPRIVRTRFHPDHFLTLVPTTGSCSACNKNLTVWTYRCGMCSVNLHYKCLFSSSGKEDGSISDDGIEASRKTQKPAMVAKK</sequence>
<organism evidence="6 7">
    <name type="scientific">Carex littledalei</name>
    <dbReference type="NCBI Taxonomy" id="544730"/>
    <lineage>
        <taxon>Eukaryota</taxon>
        <taxon>Viridiplantae</taxon>
        <taxon>Streptophyta</taxon>
        <taxon>Embryophyta</taxon>
        <taxon>Tracheophyta</taxon>
        <taxon>Spermatophyta</taxon>
        <taxon>Magnoliopsida</taxon>
        <taxon>Liliopsida</taxon>
        <taxon>Poales</taxon>
        <taxon>Cyperaceae</taxon>
        <taxon>Cyperoideae</taxon>
        <taxon>Cariceae</taxon>
        <taxon>Carex</taxon>
        <taxon>Carex subgen. Euthyceras</taxon>
    </lineage>
</organism>
<dbReference type="PANTHER" id="PTHR47841">
    <property type="entry name" value="DIACYLGLYCEROL KINASE THETA-LIKE-RELATED"/>
    <property type="match status" value="1"/>
</dbReference>
<evidence type="ECO:0000313" key="7">
    <source>
        <dbReference type="Proteomes" id="UP000623129"/>
    </source>
</evidence>
<dbReference type="PANTHER" id="PTHR47841:SF7">
    <property type="entry name" value="CYSTEINE_HISTIDINE-RICH C1 DOMAIN PROTEIN"/>
    <property type="match status" value="1"/>
</dbReference>
<reference evidence="6" key="1">
    <citation type="submission" date="2020-01" db="EMBL/GenBank/DDBJ databases">
        <title>Genome sequence of Kobresia littledalei, the first chromosome-level genome in the family Cyperaceae.</title>
        <authorList>
            <person name="Qu G."/>
        </authorList>
    </citation>
    <scope>NUCLEOTIDE SEQUENCE</scope>
    <source>
        <strain evidence="6">C.B.Clarke</strain>
        <tissue evidence="6">Leaf</tissue>
    </source>
</reference>
<keyword evidence="2" id="KW-0677">Repeat</keyword>
<proteinExistence type="predicted"/>
<name>A0A833VBJ2_9POAL</name>
<dbReference type="InterPro" id="IPR046349">
    <property type="entry name" value="C1-like_sf"/>
</dbReference>
<dbReference type="Proteomes" id="UP000623129">
    <property type="component" value="Unassembled WGS sequence"/>
</dbReference>
<evidence type="ECO:0000256" key="2">
    <source>
        <dbReference type="ARBA" id="ARBA00022737"/>
    </source>
</evidence>
<gene>
    <name evidence="6" type="ORF">FCM35_KLT02049</name>
</gene>
<comment type="caution">
    <text evidence="6">The sequence shown here is derived from an EMBL/GenBank/DDBJ whole genome shotgun (WGS) entry which is preliminary data.</text>
</comment>
<evidence type="ECO:0000256" key="1">
    <source>
        <dbReference type="ARBA" id="ARBA00022723"/>
    </source>
</evidence>
<evidence type="ECO:0000313" key="6">
    <source>
        <dbReference type="EMBL" id="KAF3332472.1"/>
    </source>
</evidence>
<keyword evidence="3" id="KW-0862">Zinc</keyword>
<dbReference type="EMBL" id="SWLB01000011">
    <property type="protein sequence ID" value="KAF3332472.1"/>
    <property type="molecule type" value="Genomic_DNA"/>
</dbReference>
<dbReference type="InterPro" id="IPR002219">
    <property type="entry name" value="PKC_DAG/PE"/>
</dbReference>
<dbReference type="PROSITE" id="PS50081">
    <property type="entry name" value="ZF_DAG_PE_2"/>
    <property type="match status" value="1"/>
</dbReference>
<dbReference type="Gene3D" id="3.30.60.20">
    <property type="match status" value="1"/>
</dbReference>
<keyword evidence="1" id="KW-0479">Metal-binding</keyword>
<dbReference type="GO" id="GO:0046872">
    <property type="term" value="F:metal ion binding"/>
    <property type="evidence" value="ECO:0007669"/>
    <property type="project" value="UniProtKB-KW"/>
</dbReference>
<dbReference type="OrthoDB" id="1906545at2759"/>
<dbReference type="Pfam" id="PF03107">
    <property type="entry name" value="C1_2"/>
    <property type="match status" value="3"/>
</dbReference>
<protein>
    <submittedName>
        <fullName evidence="6">Nucleoredoxin 1</fullName>
    </submittedName>
</protein>
<dbReference type="InterPro" id="IPR004146">
    <property type="entry name" value="DC1"/>
</dbReference>
<keyword evidence="7" id="KW-1185">Reference proteome</keyword>
<evidence type="ECO:0000259" key="5">
    <source>
        <dbReference type="PROSITE" id="PS50081"/>
    </source>
</evidence>